<feature type="region of interest" description="Disordered" evidence="8">
    <location>
        <begin position="55"/>
        <end position="82"/>
    </location>
</feature>
<dbReference type="GO" id="GO:0071978">
    <property type="term" value="P:bacterial-type flagellum-dependent swarming motility"/>
    <property type="evidence" value="ECO:0007669"/>
    <property type="project" value="TreeGrafter"/>
</dbReference>
<protein>
    <recommendedName>
        <fullName evidence="11">Flagellar basal body-associated protein FliL</fullName>
    </recommendedName>
</protein>
<dbReference type="Pfam" id="PF03748">
    <property type="entry name" value="FliL"/>
    <property type="match status" value="1"/>
</dbReference>
<dbReference type="GO" id="GO:0006935">
    <property type="term" value="P:chemotaxis"/>
    <property type="evidence" value="ECO:0007669"/>
    <property type="project" value="UniProtKB-KW"/>
</dbReference>
<keyword evidence="7 9" id="KW-0472">Membrane</keyword>
<evidence type="ECO:0000256" key="7">
    <source>
        <dbReference type="ARBA" id="ARBA00023136"/>
    </source>
</evidence>
<evidence type="ECO:0000256" key="2">
    <source>
        <dbReference type="ARBA" id="ARBA00022475"/>
    </source>
</evidence>
<proteinExistence type="predicted"/>
<dbReference type="EMBL" id="BARU01003422">
    <property type="protein sequence ID" value="GAH23641.1"/>
    <property type="molecule type" value="Genomic_DNA"/>
</dbReference>
<comment type="caution">
    <text evidence="10">The sequence shown here is derived from an EMBL/GenBank/DDBJ whole genome shotgun (WGS) entry which is preliminary data.</text>
</comment>
<name>X1DRK4_9ZZZZ</name>
<dbReference type="GO" id="GO:0009425">
    <property type="term" value="C:bacterial-type flagellum basal body"/>
    <property type="evidence" value="ECO:0007669"/>
    <property type="project" value="InterPro"/>
</dbReference>
<evidence type="ECO:0000256" key="6">
    <source>
        <dbReference type="ARBA" id="ARBA00022989"/>
    </source>
</evidence>
<dbReference type="PANTHER" id="PTHR35091:SF2">
    <property type="entry name" value="FLAGELLAR PROTEIN FLIL"/>
    <property type="match status" value="1"/>
</dbReference>
<dbReference type="InterPro" id="IPR005503">
    <property type="entry name" value="FliL"/>
</dbReference>
<organism evidence="10">
    <name type="scientific">marine sediment metagenome</name>
    <dbReference type="NCBI Taxonomy" id="412755"/>
    <lineage>
        <taxon>unclassified sequences</taxon>
        <taxon>metagenomes</taxon>
        <taxon>ecological metagenomes</taxon>
    </lineage>
</organism>
<evidence type="ECO:0000256" key="8">
    <source>
        <dbReference type="SAM" id="MobiDB-lite"/>
    </source>
</evidence>
<feature type="compositionally biased region" description="Low complexity" evidence="8">
    <location>
        <begin position="60"/>
        <end position="71"/>
    </location>
</feature>
<evidence type="ECO:0000256" key="9">
    <source>
        <dbReference type="SAM" id="Phobius"/>
    </source>
</evidence>
<dbReference type="AlphaFoldDB" id="X1DRK4"/>
<evidence type="ECO:0000256" key="1">
    <source>
        <dbReference type="ARBA" id="ARBA00004162"/>
    </source>
</evidence>
<evidence type="ECO:0008006" key="11">
    <source>
        <dbReference type="Google" id="ProtNLM"/>
    </source>
</evidence>
<accession>X1DRK4</accession>
<dbReference type="PANTHER" id="PTHR35091">
    <property type="entry name" value="FLAGELLAR PROTEIN FLIL"/>
    <property type="match status" value="1"/>
</dbReference>
<keyword evidence="3" id="KW-0145">Chemotaxis</keyword>
<sequence>MADADETKKQEDSEAAKSDKKASGGMLQWIIMAVVVIVFAGAGFALARLFAGTGTHETAEPPQQDQPTQTENLKADDSTTTNPQEGWYYGLEPVVACLDEPGITRYARVTLTLKISSTLSQKQGAVLIEEKKPVLINWLSIYLASLKLDDLRGERNQRHIQLQILDAFNEKLFPNTKPQIKKILFKEFVVQ</sequence>
<reference evidence="10" key="1">
    <citation type="journal article" date="2014" name="Front. Microbiol.">
        <title>High frequency of phylogenetically diverse reductive dehalogenase-homologous genes in deep subseafloor sedimentary metagenomes.</title>
        <authorList>
            <person name="Kawai M."/>
            <person name="Futagami T."/>
            <person name="Toyoda A."/>
            <person name="Takaki Y."/>
            <person name="Nishi S."/>
            <person name="Hori S."/>
            <person name="Arai W."/>
            <person name="Tsubouchi T."/>
            <person name="Morono Y."/>
            <person name="Uchiyama I."/>
            <person name="Ito T."/>
            <person name="Fujiyama A."/>
            <person name="Inagaki F."/>
            <person name="Takami H."/>
        </authorList>
    </citation>
    <scope>NUCLEOTIDE SEQUENCE</scope>
    <source>
        <strain evidence="10">Expedition CK06-06</strain>
    </source>
</reference>
<keyword evidence="4 9" id="KW-0812">Transmembrane</keyword>
<evidence type="ECO:0000313" key="10">
    <source>
        <dbReference type="EMBL" id="GAH23641.1"/>
    </source>
</evidence>
<comment type="subcellular location">
    <subcellularLocation>
        <location evidence="1">Cell membrane</location>
        <topology evidence="1">Single-pass membrane protein</topology>
    </subcellularLocation>
</comment>
<keyword evidence="2" id="KW-1003">Cell membrane</keyword>
<evidence type="ECO:0000256" key="3">
    <source>
        <dbReference type="ARBA" id="ARBA00022500"/>
    </source>
</evidence>
<gene>
    <name evidence="10" type="ORF">S03H2_07414</name>
</gene>
<feature type="transmembrane region" description="Helical" evidence="9">
    <location>
        <begin position="26"/>
        <end position="47"/>
    </location>
</feature>
<keyword evidence="5" id="KW-0283">Flagellar rotation</keyword>
<evidence type="ECO:0000256" key="4">
    <source>
        <dbReference type="ARBA" id="ARBA00022692"/>
    </source>
</evidence>
<dbReference type="GO" id="GO:0005886">
    <property type="term" value="C:plasma membrane"/>
    <property type="evidence" value="ECO:0007669"/>
    <property type="project" value="UniProtKB-SubCell"/>
</dbReference>
<keyword evidence="6 9" id="KW-1133">Transmembrane helix</keyword>
<evidence type="ECO:0000256" key="5">
    <source>
        <dbReference type="ARBA" id="ARBA00022779"/>
    </source>
</evidence>